<dbReference type="EMBL" id="JACBNY010000002">
    <property type="protein sequence ID" value="MBA0015891.1"/>
    <property type="molecule type" value="Genomic_DNA"/>
</dbReference>
<dbReference type="GeneID" id="303194243"/>
<evidence type="ECO:0000313" key="3">
    <source>
        <dbReference type="Proteomes" id="UP000530186"/>
    </source>
</evidence>
<keyword evidence="1" id="KW-1133">Transmembrane helix</keyword>
<gene>
    <name evidence="2" type="ORF">HZR21_01820</name>
</gene>
<keyword evidence="3" id="KW-1185">Reference proteome</keyword>
<proteinExistence type="predicted"/>
<keyword evidence="1" id="KW-0472">Membrane</keyword>
<evidence type="ECO:0000256" key="1">
    <source>
        <dbReference type="SAM" id="Phobius"/>
    </source>
</evidence>
<dbReference type="AlphaFoldDB" id="A0A7V8MZL2"/>
<dbReference type="RefSeq" id="WP_180745922.1">
    <property type="nucleotide sequence ID" value="NZ_CBCRWQ010000001.1"/>
</dbReference>
<dbReference type="Proteomes" id="UP000530186">
    <property type="component" value="Unassembled WGS sequence"/>
</dbReference>
<name>A0A7V8MZL2_9LACT</name>
<organism evidence="2 3">
    <name type="scientific">Pseudolactococcus laudensis</name>
    <dbReference type="NCBI Taxonomy" id="1494461"/>
    <lineage>
        <taxon>Bacteria</taxon>
        <taxon>Bacillati</taxon>
        <taxon>Bacillota</taxon>
        <taxon>Bacilli</taxon>
        <taxon>Lactobacillales</taxon>
        <taxon>Streptococcaceae</taxon>
        <taxon>Pseudolactococcus</taxon>
    </lineage>
</organism>
<keyword evidence="1" id="KW-0812">Transmembrane</keyword>
<accession>A0A7V8MZL2</accession>
<feature type="transmembrane region" description="Helical" evidence="1">
    <location>
        <begin position="20"/>
        <end position="43"/>
    </location>
</feature>
<comment type="caution">
    <text evidence="2">The sequence shown here is derived from an EMBL/GenBank/DDBJ whole genome shotgun (WGS) entry which is preliminary data.</text>
</comment>
<evidence type="ECO:0000313" key="2">
    <source>
        <dbReference type="EMBL" id="MBA0015891.1"/>
    </source>
</evidence>
<protein>
    <submittedName>
        <fullName evidence="2">Uncharacterized protein</fullName>
    </submittedName>
</protein>
<sequence>MTISKYKKETVEKCYLELVIVTFLSLLPIIAVIARGLILTFGLKK</sequence>
<reference evidence="2 3" key="1">
    <citation type="submission" date="2020-07" db="EMBL/GenBank/DDBJ databases">
        <authorList>
            <person name="Hilgarth M."/>
            <person name="Werum V."/>
            <person name="Vogel R.F."/>
        </authorList>
    </citation>
    <scope>NUCLEOTIDE SEQUENCE [LARGE SCALE GENOMIC DNA]</scope>
    <source>
        <strain evidence="2 3">DSM 28961</strain>
    </source>
</reference>